<evidence type="ECO:0000313" key="1">
    <source>
        <dbReference type="EMBL" id="JAH40714.1"/>
    </source>
</evidence>
<dbReference type="EMBL" id="GBXM01067863">
    <property type="protein sequence ID" value="JAH40714.1"/>
    <property type="molecule type" value="Transcribed_RNA"/>
</dbReference>
<proteinExistence type="predicted"/>
<reference evidence="1" key="2">
    <citation type="journal article" date="2015" name="Fish Shellfish Immunol.">
        <title>Early steps in the European eel (Anguilla anguilla)-Vibrio vulnificus interaction in the gills: Role of the RtxA13 toxin.</title>
        <authorList>
            <person name="Callol A."/>
            <person name="Pajuelo D."/>
            <person name="Ebbesson L."/>
            <person name="Teles M."/>
            <person name="MacKenzie S."/>
            <person name="Amaro C."/>
        </authorList>
    </citation>
    <scope>NUCLEOTIDE SEQUENCE</scope>
</reference>
<reference evidence="1" key="1">
    <citation type="submission" date="2014-11" db="EMBL/GenBank/DDBJ databases">
        <authorList>
            <person name="Amaro Gonzalez C."/>
        </authorList>
    </citation>
    <scope>NUCLEOTIDE SEQUENCE</scope>
</reference>
<sequence length="23" mass="2691">MNVQCHYMCLLSQVNCTKKDGFK</sequence>
<name>A0A0E9SH49_ANGAN</name>
<dbReference type="AlphaFoldDB" id="A0A0E9SH49"/>
<accession>A0A0E9SH49</accession>
<organism evidence="1">
    <name type="scientific">Anguilla anguilla</name>
    <name type="common">European freshwater eel</name>
    <name type="synonym">Muraena anguilla</name>
    <dbReference type="NCBI Taxonomy" id="7936"/>
    <lineage>
        <taxon>Eukaryota</taxon>
        <taxon>Metazoa</taxon>
        <taxon>Chordata</taxon>
        <taxon>Craniata</taxon>
        <taxon>Vertebrata</taxon>
        <taxon>Euteleostomi</taxon>
        <taxon>Actinopterygii</taxon>
        <taxon>Neopterygii</taxon>
        <taxon>Teleostei</taxon>
        <taxon>Anguilliformes</taxon>
        <taxon>Anguillidae</taxon>
        <taxon>Anguilla</taxon>
    </lineage>
</organism>
<protein>
    <submittedName>
        <fullName evidence="1">Uncharacterized protein</fullName>
    </submittedName>
</protein>